<name>A0A162MAF1_9BACL</name>
<dbReference type="OrthoDB" id="2665115at2"/>
<comment type="caution">
    <text evidence="1">The sequence shown here is derived from an EMBL/GenBank/DDBJ whole genome shotgun (WGS) entry which is preliminary data.</text>
</comment>
<evidence type="ECO:0000313" key="2">
    <source>
        <dbReference type="Proteomes" id="UP000077355"/>
    </source>
</evidence>
<sequence>MNVHIEHVDMKKDEDDHYIGHASFRLEDTKDLFEVTFHSKRGTNWDYSINFAKEPGNEEELFRIDTLLIEDETLFDQLLDAALDTMYPAGSEQDDTEHIDSY</sequence>
<dbReference type="Proteomes" id="UP000077355">
    <property type="component" value="Unassembled WGS sequence"/>
</dbReference>
<protein>
    <submittedName>
        <fullName evidence="1">Uncharacterized protein</fullName>
    </submittedName>
</protein>
<dbReference type="EMBL" id="LVJI01000048">
    <property type="protein sequence ID" value="OAB41063.1"/>
    <property type="molecule type" value="Genomic_DNA"/>
</dbReference>
<organism evidence="1 2">
    <name type="scientific">Paenibacillus antarcticus</name>
    <dbReference type="NCBI Taxonomy" id="253703"/>
    <lineage>
        <taxon>Bacteria</taxon>
        <taxon>Bacillati</taxon>
        <taxon>Bacillota</taxon>
        <taxon>Bacilli</taxon>
        <taxon>Bacillales</taxon>
        <taxon>Paenibacillaceae</taxon>
        <taxon>Paenibacillus</taxon>
    </lineage>
</organism>
<keyword evidence="2" id="KW-1185">Reference proteome</keyword>
<dbReference type="RefSeq" id="WP_068652628.1">
    <property type="nucleotide sequence ID" value="NZ_CP043611.1"/>
</dbReference>
<dbReference type="AlphaFoldDB" id="A0A162MAF1"/>
<gene>
    <name evidence="1" type="ORF">PBAT_21080</name>
</gene>
<reference evidence="1 2" key="1">
    <citation type="submission" date="2016-03" db="EMBL/GenBank/DDBJ databases">
        <title>Draft genome sequence of Paenibacillus antarcticus CECT 5836.</title>
        <authorList>
            <person name="Shin S.-K."/>
            <person name="Yi H."/>
        </authorList>
    </citation>
    <scope>NUCLEOTIDE SEQUENCE [LARGE SCALE GENOMIC DNA]</scope>
    <source>
        <strain evidence="1 2">CECT 5836</strain>
    </source>
</reference>
<proteinExistence type="predicted"/>
<evidence type="ECO:0000313" key="1">
    <source>
        <dbReference type="EMBL" id="OAB41063.1"/>
    </source>
</evidence>
<accession>A0A162MAF1</accession>